<evidence type="ECO:0000259" key="1">
    <source>
        <dbReference type="SMART" id="SM01321"/>
    </source>
</evidence>
<proteinExistence type="predicted"/>
<dbReference type="GO" id="GO:0004803">
    <property type="term" value="F:transposase activity"/>
    <property type="evidence" value="ECO:0007669"/>
    <property type="project" value="InterPro"/>
</dbReference>
<dbReference type="GO" id="GO:0003677">
    <property type="term" value="F:DNA binding"/>
    <property type="evidence" value="ECO:0007669"/>
    <property type="project" value="InterPro"/>
</dbReference>
<dbReference type="Pfam" id="PF01797">
    <property type="entry name" value="Y1_Tnp"/>
    <property type="match status" value="1"/>
</dbReference>
<dbReference type="GO" id="GO:0006313">
    <property type="term" value="P:DNA transposition"/>
    <property type="evidence" value="ECO:0007669"/>
    <property type="project" value="InterPro"/>
</dbReference>
<dbReference type="AlphaFoldDB" id="A0A564ZG07"/>
<dbReference type="InterPro" id="IPR002686">
    <property type="entry name" value="Transposase_17"/>
</dbReference>
<organism evidence="2 3">
    <name type="scientific">Candidatus Methylomirabilis lanthanidiphila</name>
    <dbReference type="NCBI Taxonomy" id="2211376"/>
    <lineage>
        <taxon>Bacteria</taxon>
        <taxon>Candidatus Methylomirabilota</taxon>
        <taxon>Candidatus Methylomirabilia</taxon>
        <taxon>Candidatus Methylomirabilales</taxon>
        <taxon>Candidatus Methylomirabilaceae</taxon>
        <taxon>Candidatus Methylomirabilis</taxon>
    </lineage>
</organism>
<dbReference type="SUPFAM" id="SSF143422">
    <property type="entry name" value="Transposase IS200-like"/>
    <property type="match status" value="1"/>
</dbReference>
<evidence type="ECO:0000313" key="3">
    <source>
        <dbReference type="Proteomes" id="UP000334340"/>
    </source>
</evidence>
<dbReference type="Gene3D" id="3.30.70.1290">
    <property type="entry name" value="Transposase IS200-like"/>
    <property type="match status" value="1"/>
</dbReference>
<dbReference type="PANTHER" id="PTHR34322">
    <property type="entry name" value="TRANSPOSASE, Y1_TNP DOMAIN-CONTAINING"/>
    <property type="match status" value="1"/>
</dbReference>
<dbReference type="Proteomes" id="UP000334340">
    <property type="component" value="Unassembled WGS sequence"/>
</dbReference>
<protein>
    <submittedName>
        <fullName evidence="2">Transposase IS200 like protein</fullName>
    </submittedName>
</protein>
<dbReference type="SMART" id="SM01321">
    <property type="entry name" value="Y1_Tnp"/>
    <property type="match status" value="1"/>
</dbReference>
<feature type="domain" description="Transposase IS200-like" evidence="1">
    <location>
        <begin position="9"/>
        <end position="123"/>
    </location>
</feature>
<dbReference type="InterPro" id="IPR036515">
    <property type="entry name" value="Transposase_17_sf"/>
</dbReference>
<dbReference type="EMBL" id="CABIKM010000002">
    <property type="protein sequence ID" value="VUZ83807.1"/>
    <property type="molecule type" value="Genomic_DNA"/>
</dbReference>
<gene>
    <name evidence="2" type="ORF">MELA_00165</name>
</gene>
<dbReference type="PANTHER" id="PTHR34322:SF2">
    <property type="entry name" value="TRANSPOSASE IS200-LIKE DOMAIN-CONTAINING PROTEIN"/>
    <property type="match status" value="1"/>
</dbReference>
<sequence>MARIARVIASGYPHHITQRGNRRQQTFFCDDDYRAYISLMSEWCKKFNVEIWAYCLMPNHVHIIAVPESEEGLRRAIGEAHRRYTRHVNFREGWRGHLWQGRFSSFPMDENYHLAAARYIELNPVRAGLVEEPWSYPWSSAHAHLTGDDDRLVKVTPLLKIVQDWRGLLLPSISEKEMNELRTHERTGRPLGNERFVENLEGTLGRILRKQKPGRKKMQK</sequence>
<name>A0A564ZG07_9BACT</name>
<evidence type="ECO:0000313" key="2">
    <source>
        <dbReference type="EMBL" id="VUZ83807.1"/>
    </source>
</evidence>
<keyword evidence="3" id="KW-1185">Reference proteome</keyword>
<reference evidence="2 3" key="1">
    <citation type="submission" date="2019-07" db="EMBL/GenBank/DDBJ databases">
        <authorList>
            <person name="Cremers G."/>
        </authorList>
    </citation>
    <scope>NUCLEOTIDE SEQUENCE [LARGE SCALE GENOMIC DNA]</scope>
</reference>
<accession>A0A564ZG07</accession>